<dbReference type="InterPro" id="IPR036397">
    <property type="entry name" value="RNaseH_sf"/>
</dbReference>
<dbReference type="CDD" id="cd09272">
    <property type="entry name" value="RNase_HI_RT_Ty1"/>
    <property type="match status" value="1"/>
</dbReference>
<dbReference type="InterPro" id="IPR012337">
    <property type="entry name" value="RNaseH-like_sf"/>
</dbReference>
<accession>A0AAP0N2Y1</accession>
<dbReference type="InterPro" id="IPR025724">
    <property type="entry name" value="GAG-pre-integrase_dom"/>
</dbReference>
<dbReference type="InterPro" id="IPR001584">
    <property type="entry name" value="Integrase_cat-core"/>
</dbReference>
<organism evidence="3 4">
    <name type="scientific">Citrus x changshan-huyou</name>
    <dbReference type="NCBI Taxonomy" id="2935761"/>
    <lineage>
        <taxon>Eukaryota</taxon>
        <taxon>Viridiplantae</taxon>
        <taxon>Streptophyta</taxon>
        <taxon>Embryophyta</taxon>
        <taxon>Tracheophyta</taxon>
        <taxon>Spermatophyta</taxon>
        <taxon>Magnoliopsida</taxon>
        <taxon>eudicotyledons</taxon>
        <taxon>Gunneridae</taxon>
        <taxon>Pentapetalae</taxon>
        <taxon>rosids</taxon>
        <taxon>malvids</taxon>
        <taxon>Sapindales</taxon>
        <taxon>Rutaceae</taxon>
        <taxon>Aurantioideae</taxon>
        <taxon>Citrus</taxon>
    </lineage>
</organism>
<dbReference type="InterPro" id="IPR043502">
    <property type="entry name" value="DNA/RNA_pol_sf"/>
</dbReference>
<feature type="compositionally biased region" description="Polar residues" evidence="1">
    <location>
        <begin position="292"/>
        <end position="311"/>
    </location>
</feature>
<dbReference type="Gene3D" id="3.30.420.10">
    <property type="entry name" value="Ribonuclease H-like superfamily/Ribonuclease H"/>
    <property type="match status" value="1"/>
</dbReference>
<sequence length="1185" mass="133983">MTKATSSKTETNVIIDPSDPFYLHSSDHPGISLVTKPLNGDNYATWSRSMSIALSAKNKTSFVDGSIDKPPAADEKHALWQRCNDMVLSWILNSIDPNLGDSVLYTESAAEIWANLKERFSQNNAPRIFQIERDIASLHQGTMSVAAYYSKLKGLWDELSSYNDMPICTCGAIKGSEEREQRGKVMQFLMGLNDTYSAIRGQILLIQPLPTIRKIYNLILQEEKQRDVAVSREILLAATQTSNNDSSSHNKGRGKLHCSHCNRDNHTVEKCFHLHGFPTGHKFHKKSEKSGNKSGPTVNNSQLETPSFTSSHSNKWIIDSGATHHITSSLDLLSEDLATKRTIGLGRQHDDLYYFSPNITPSPNLLTPQVNQTSSQPDLWHKRLGHPSIHPMKHLADLVPEISFSSNKDEGILYEHSCVSTPQQNGVVERKHRHILNVARALRFQSHLPLTFWGESVLTAVYFINRIPTPLLSRKTPFEILHKKPPTYDHLRVFGCLCFATNVEPQHKFDHRARKCIFVGYPSGQKAYKVYDLETKKIFSSRDVIFHENVFPFTNSKCDINHNLQVLPLSIPDHDAQLIPIVPHEDNTSNESQPVPLHNQSTQPTLRRSDRIRQPSTWLRDFHCSQATLLSPSSMSSSVLQSRQGTRYPLVNFVSYNNLSSSHHSFVAFISSSVEPNTFAQVEHDPKWREAMNLEIEALEANSTWTLTTLPKGKKPIGCKWVYKIKYRSDGTIEQYKARLVAKGYTQIEGLDYQETFSPVAKLITVRCILAIAAARNWPLHQLDVQNAFLHGDLAEEVYMLPPLGYSRQGENLVCRLNKSLYGLKQALRNWYSKFSCAIRKAGFKQSMAYYSLFTRVHGDSFTAVLIYVDDMIITGNDPAAITTLKKFIDEHFRIKDLGKLKYFLGIEVARSKKGICISQRKYVLDILDDMGLLGAAPASFPMEQNLKLTPSSSDLLKDPSKYRRLVGRLIYLTITRPDINYSIHLLSQFMNQPRKPHLDAAIRVLRYLKGTPGQGLFFPAENNLKLTGYSDADWGSCPTTRRSVIGYCVFLGHSLISWKTKKQTTVSRSAAEAEYRAMAAITCELSWLRYLFKDLQVNFMIPAKLYCDNQAALHIATNPVFHERTKHIEMDCHVVREKIQSGHVATAFTSSQTQVADLLTKPLGKALFHTHLRKLGIINIHAPT</sequence>
<dbReference type="PANTHER" id="PTHR11439">
    <property type="entry name" value="GAG-POL-RELATED RETROTRANSPOSON"/>
    <property type="match status" value="1"/>
</dbReference>
<dbReference type="GO" id="GO:0003676">
    <property type="term" value="F:nucleic acid binding"/>
    <property type="evidence" value="ECO:0007669"/>
    <property type="project" value="InterPro"/>
</dbReference>
<name>A0AAP0N2Y1_9ROSI</name>
<comment type="caution">
    <text evidence="3">The sequence shown here is derived from an EMBL/GenBank/DDBJ whole genome shotgun (WGS) entry which is preliminary data.</text>
</comment>
<dbReference type="SUPFAM" id="SSF53098">
    <property type="entry name" value="Ribonuclease H-like"/>
    <property type="match status" value="1"/>
</dbReference>
<proteinExistence type="predicted"/>
<dbReference type="SUPFAM" id="SSF56672">
    <property type="entry name" value="DNA/RNA polymerases"/>
    <property type="match status" value="1"/>
</dbReference>
<dbReference type="Pfam" id="PF07727">
    <property type="entry name" value="RVT_2"/>
    <property type="match status" value="1"/>
</dbReference>
<dbReference type="Pfam" id="PF13976">
    <property type="entry name" value="gag_pre-integrs"/>
    <property type="match status" value="1"/>
</dbReference>
<feature type="compositionally biased region" description="Polar residues" evidence="1">
    <location>
        <begin position="589"/>
        <end position="606"/>
    </location>
</feature>
<dbReference type="Pfam" id="PF14244">
    <property type="entry name" value="Retrotran_gag_3"/>
    <property type="match status" value="1"/>
</dbReference>
<feature type="domain" description="Integrase catalytic" evidence="2">
    <location>
        <begin position="302"/>
        <end position="485"/>
    </location>
</feature>
<dbReference type="Pfam" id="PF03732">
    <property type="entry name" value="Retrotrans_gag"/>
    <property type="match status" value="1"/>
</dbReference>
<dbReference type="EMBL" id="JBCGBO010000001">
    <property type="protein sequence ID" value="KAK9230531.1"/>
    <property type="molecule type" value="Genomic_DNA"/>
</dbReference>
<protein>
    <recommendedName>
        <fullName evidence="2">Integrase catalytic domain-containing protein</fullName>
    </recommendedName>
</protein>
<feature type="region of interest" description="Disordered" evidence="1">
    <location>
        <begin position="584"/>
        <end position="608"/>
    </location>
</feature>
<dbReference type="PANTHER" id="PTHR11439:SF470">
    <property type="entry name" value="CYSTEINE-RICH RLK (RECEPTOR-LIKE PROTEIN KINASE) 8"/>
    <property type="match status" value="1"/>
</dbReference>
<keyword evidence="4" id="KW-1185">Reference proteome</keyword>
<gene>
    <name evidence="3" type="ORF">WN944_023502</name>
</gene>
<dbReference type="InterPro" id="IPR005162">
    <property type="entry name" value="Retrotrans_gag_dom"/>
</dbReference>
<dbReference type="InterPro" id="IPR057670">
    <property type="entry name" value="SH3_retrovirus"/>
</dbReference>
<dbReference type="GO" id="GO:0015074">
    <property type="term" value="P:DNA integration"/>
    <property type="evidence" value="ECO:0007669"/>
    <property type="project" value="InterPro"/>
</dbReference>
<reference evidence="3 4" key="1">
    <citation type="submission" date="2024-05" db="EMBL/GenBank/DDBJ databases">
        <title>Haplotype-resolved chromosome-level genome assembly of Huyou (Citrus changshanensis).</title>
        <authorList>
            <person name="Miao C."/>
            <person name="Chen W."/>
            <person name="Wu Y."/>
            <person name="Wang L."/>
            <person name="Zhao S."/>
            <person name="Grierson D."/>
            <person name="Xu C."/>
            <person name="Chen K."/>
        </authorList>
    </citation>
    <scope>NUCLEOTIDE SEQUENCE [LARGE SCALE GENOMIC DNA]</scope>
    <source>
        <strain evidence="3">01-14</strain>
        <tissue evidence="3">Leaf</tissue>
    </source>
</reference>
<evidence type="ECO:0000313" key="3">
    <source>
        <dbReference type="EMBL" id="KAK9230531.1"/>
    </source>
</evidence>
<dbReference type="PROSITE" id="PS50994">
    <property type="entry name" value="INTEGRASE"/>
    <property type="match status" value="1"/>
</dbReference>
<evidence type="ECO:0000259" key="2">
    <source>
        <dbReference type="PROSITE" id="PS50994"/>
    </source>
</evidence>
<dbReference type="InterPro" id="IPR013103">
    <property type="entry name" value="RVT_2"/>
</dbReference>
<dbReference type="Pfam" id="PF25597">
    <property type="entry name" value="SH3_retrovirus"/>
    <property type="match status" value="1"/>
</dbReference>
<evidence type="ECO:0000256" key="1">
    <source>
        <dbReference type="SAM" id="MobiDB-lite"/>
    </source>
</evidence>
<dbReference type="Proteomes" id="UP001428341">
    <property type="component" value="Unassembled WGS sequence"/>
</dbReference>
<feature type="region of interest" description="Disordered" evidence="1">
    <location>
        <begin position="282"/>
        <end position="311"/>
    </location>
</feature>
<evidence type="ECO:0000313" key="4">
    <source>
        <dbReference type="Proteomes" id="UP001428341"/>
    </source>
</evidence>
<dbReference type="InterPro" id="IPR029472">
    <property type="entry name" value="Copia-like_N"/>
</dbReference>
<dbReference type="AlphaFoldDB" id="A0AAP0N2Y1"/>